<feature type="non-terminal residue" evidence="4">
    <location>
        <position position="1"/>
    </location>
</feature>
<dbReference type="EMBL" id="KZ821520">
    <property type="protein sequence ID" value="PYH28338.1"/>
    <property type="molecule type" value="Genomic_DNA"/>
</dbReference>
<accession>A0A318YJ57</accession>
<name>A0A318YJ57_ASPNB</name>
<reference evidence="4" key="1">
    <citation type="submission" date="2016-12" db="EMBL/GenBank/DDBJ databases">
        <title>The genomes of Aspergillus section Nigri reveals drivers in fungal speciation.</title>
        <authorList>
            <consortium name="DOE Joint Genome Institute"/>
            <person name="Vesth T.C."/>
            <person name="Nybo J."/>
            <person name="Theobald S."/>
            <person name="Brandl J."/>
            <person name="Frisvad J.C."/>
            <person name="Nielsen K.F."/>
            <person name="Lyhne E.K."/>
            <person name="Kogle M.E."/>
            <person name="Kuo A."/>
            <person name="Riley R."/>
            <person name="Clum A."/>
            <person name="Nolan M."/>
            <person name="Lipzen A."/>
            <person name="Salamov A."/>
            <person name="Henrissat B."/>
            <person name="Wiebenga A."/>
            <person name="De Vries R.P."/>
            <person name="Grigoriev I.V."/>
            <person name="Mortensen U.H."/>
            <person name="Andersen M.R."/>
            <person name="Baker S.E."/>
        </authorList>
    </citation>
    <scope>NUCLEOTIDE SEQUENCE [LARGE SCALE GENOMIC DNA]</scope>
    <source>
        <strain evidence="4">CBS 115656</strain>
    </source>
</reference>
<evidence type="ECO:0000313" key="5">
    <source>
        <dbReference type="Proteomes" id="UP000247647"/>
    </source>
</evidence>
<evidence type="ECO:0000259" key="3">
    <source>
        <dbReference type="Pfam" id="PF00176"/>
    </source>
</evidence>
<dbReference type="OrthoDB" id="4507000at2759"/>
<protein>
    <recommendedName>
        <fullName evidence="3">SNF2 N-terminal domain-containing protein</fullName>
    </recommendedName>
</protein>
<sequence>RTYQSCMTGYFDRFIADEAHHVKSIRSRNHQSLALLKVKFKWFLTATPMWNRAIDLCGYLVLL</sequence>
<evidence type="ECO:0000256" key="1">
    <source>
        <dbReference type="ARBA" id="ARBA00022741"/>
    </source>
</evidence>
<dbReference type="AlphaFoldDB" id="A0A318YJ57"/>
<dbReference type="RefSeq" id="XP_025473816.1">
    <property type="nucleotide sequence ID" value="XM_025618938.1"/>
</dbReference>
<keyword evidence="5" id="KW-1185">Reference proteome</keyword>
<dbReference type="Gene3D" id="3.40.50.10810">
    <property type="entry name" value="Tandem AAA-ATPase domain"/>
    <property type="match status" value="1"/>
</dbReference>
<dbReference type="InterPro" id="IPR027417">
    <property type="entry name" value="P-loop_NTPase"/>
</dbReference>
<proteinExistence type="predicted"/>
<keyword evidence="1" id="KW-0547">Nucleotide-binding</keyword>
<evidence type="ECO:0000313" key="4">
    <source>
        <dbReference type="EMBL" id="PYH28338.1"/>
    </source>
</evidence>
<organism evidence="4 5">
    <name type="scientific">Aspergillus neoniger (strain CBS 115656)</name>
    <dbReference type="NCBI Taxonomy" id="1448310"/>
    <lineage>
        <taxon>Eukaryota</taxon>
        <taxon>Fungi</taxon>
        <taxon>Dikarya</taxon>
        <taxon>Ascomycota</taxon>
        <taxon>Pezizomycotina</taxon>
        <taxon>Eurotiomycetes</taxon>
        <taxon>Eurotiomycetidae</taxon>
        <taxon>Eurotiales</taxon>
        <taxon>Aspergillaceae</taxon>
        <taxon>Aspergillus</taxon>
        <taxon>Aspergillus subgen. Circumdati</taxon>
    </lineage>
</organism>
<dbReference type="Pfam" id="PF00176">
    <property type="entry name" value="SNF2-rel_dom"/>
    <property type="match status" value="1"/>
</dbReference>
<dbReference type="Proteomes" id="UP000247647">
    <property type="component" value="Unassembled WGS sequence"/>
</dbReference>
<dbReference type="GeneID" id="37121394"/>
<feature type="non-terminal residue" evidence="4">
    <location>
        <position position="63"/>
    </location>
</feature>
<evidence type="ECO:0000256" key="2">
    <source>
        <dbReference type="ARBA" id="ARBA00022840"/>
    </source>
</evidence>
<keyword evidence="2" id="KW-0067">ATP-binding</keyword>
<feature type="domain" description="SNF2 N-terminal" evidence="3">
    <location>
        <begin position="10"/>
        <end position="61"/>
    </location>
</feature>
<gene>
    <name evidence="4" type="ORF">BO87DRAFT_284985</name>
</gene>
<dbReference type="InterPro" id="IPR000330">
    <property type="entry name" value="SNF2_N"/>
</dbReference>
<dbReference type="SUPFAM" id="SSF52540">
    <property type="entry name" value="P-loop containing nucleoside triphosphate hydrolases"/>
    <property type="match status" value="1"/>
</dbReference>
<dbReference type="InterPro" id="IPR038718">
    <property type="entry name" value="SNF2-like_sf"/>
</dbReference>
<dbReference type="GO" id="GO:0005524">
    <property type="term" value="F:ATP binding"/>
    <property type="evidence" value="ECO:0007669"/>
    <property type="project" value="InterPro"/>
</dbReference>